<reference evidence="1 2" key="1">
    <citation type="journal article" date="2021" name="Hortic Res">
        <title>High-quality reference genome and annotation aids understanding of berry development for evergreen blueberry (Vaccinium darrowii).</title>
        <authorList>
            <person name="Yu J."/>
            <person name="Hulse-Kemp A.M."/>
            <person name="Babiker E."/>
            <person name="Staton M."/>
        </authorList>
    </citation>
    <scope>NUCLEOTIDE SEQUENCE [LARGE SCALE GENOMIC DNA]</scope>
    <source>
        <strain evidence="2">cv. NJ 8807/NJ 8810</strain>
        <tissue evidence="1">Young leaf</tissue>
    </source>
</reference>
<protein>
    <submittedName>
        <fullName evidence="1">Uncharacterized protein</fullName>
    </submittedName>
</protein>
<gene>
    <name evidence="1" type="ORF">Vadar_009189</name>
</gene>
<sequence length="107" mass="12000">MSDWGPVFVAVVLFILLTQGLLIQHQYPDSRLLTKSTAYLIVPAGEESGFLTRWTARGTNVRPRVWRRPKLMDDREVSDVVNLDTAETRPSMVSSSTCIALESSSFL</sequence>
<comment type="caution">
    <text evidence="1">The sequence shown here is derived from an EMBL/GenBank/DDBJ whole genome shotgun (WGS) entry which is preliminary data.</text>
</comment>
<evidence type="ECO:0000313" key="2">
    <source>
        <dbReference type="Proteomes" id="UP000828048"/>
    </source>
</evidence>
<evidence type="ECO:0000313" key="1">
    <source>
        <dbReference type="EMBL" id="KAH7851263.1"/>
    </source>
</evidence>
<dbReference type="Proteomes" id="UP000828048">
    <property type="component" value="Chromosome 8"/>
</dbReference>
<name>A0ACB7YDP4_9ERIC</name>
<keyword evidence="2" id="KW-1185">Reference proteome</keyword>
<dbReference type="EMBL" id="CM037158">
    <property type="protein sequence ID" value="KAH7851263.1"/>
    <property type="molecule type" value="Genomic_DNA"/>
</dbReference>
<proteinExistence type="predicted"/>
<accession>A0ACB7YDP4</accession>
<organism evidence="1 2">
    <name type="scientific">Vaccinium darrowii</name>
    <dbReference type="NCBI Taxonomy" id="229202"/>
    <lineage>
        <taxon>Eukaryota</taxon>
        <taxon>Viridiplantae</taxon>
        <taxon>Streptophyta</taxon>
        <taxon>Embryophyta</taxon>
        <taxon>Tracheophyta</taxon>
        <taxon>Spermatophyta</taxon>
        <taxon>Magnoliopsida</taxon>
        <taxon>eudicotyledons</taxon>
        <taxon>Gunneridae</taxon>
        <taxon>Pentapetalae</taxon>
        <taxon>asterids</taxon>
        <taxon>Ericales</taxon>
        <taxon>Ericaceae</taxon>
        <taxon>Vaccinioideae</taxon>
        <taxon>Vaccinieae</taxon>
        <taxon>Vaccinium</taxon>
    </lineage>
</organism>